<comment type="caution">
    <text evidence="1">The sequence shown here is derived from an EMBL/GenBank/DDBJ whole genome shotgun (WGS) entry which is preliminary data.</text>
</comment>
<dbReference type="AlphaFoldDB" id="A0AA88L8H8"/>
<keyword evidence="2" id="KW-1185">Reference proteome</keyword>
<evidence type="ECO:0000313" key="1">
    <source>
        <dbReference type="EMBL" id="KAK2712080.1"/>
    </source>
</evidence>
<proteinExistence type="predicted"/>
<dbReference type="Proteomes" id="UP001187531">
    <property type="component" value="Unassembled WGS sequence"/>
</dbReference>
<organism evidence="1 2">
    <name type="scientific">Artemia franciscana</name>
    <name type="common">Brine shrimp</name>
    <name type="synonym">Artemia sanfranciscana</name>
    <dbReference type="NCBI Taxonomy" id="6661"/>
    <lineage>
        <taxon>Eukaryota</taxon>
        <taxon>Metazoa</taxon>
        <taxon>Ecdysozoa</taxon>
        <taxon>Arthropoda</taxon>
        <taxon>Crustacea</taxon>
        <taxon>Branchiopoda</taxon>
        <taxon>Anostraca</taxon>
        <taxon>Artemiidae</taxon>
        <taxon>Artemia</taxon>
    </lineage>
</organism>
<accession>A0AA88L8H8</accession>
<sequence length="126" mass="14945">MVENSTSRAERRIFRCVWNEVCSSSHLKDNFTWEQKREACYEETYGAETRAAAFCFTPIPPVDFDNKNQDFVGKILSLCLNYKSQLEYLSQLLSQHTPLQQLRVTTGLLNMQYRRFMIVRCNLLYW</sequence>
<reference evidence="1" key="1">
    <citation type="submission" date="2023-07" db="EMBL/GenBank/DDBJ databases">
        <title>Chromosome-level genome assembly of Artemia franciscana.</title>
        <authorList>
            <person name="Jo E."/>
        </authorList>
    </citation>
    <scope>NUCLEOTIDE SEQUENCE</scope>
    <source>
        <tissue evidence="1">Whole body</tissue>
    </source>
</reference>
<gene>
    <name evidence="1" type="ORF">QYM36_010938</name>
</gene>
<dbReference type="EMBL" id="JAVRJZ010000015">
    <property type="protein sequence ID" value="KAK2712080.1"/>
    <property type="molecule type" value="Genomic_DNA"/>
</dbReference>
<protein>
    <submittedName>
        <fullName evidence="1">Uncharacterized protein</fullName>
    </submittedName>
</protein>
<name>A0AA88L8H8_ARTSF</name>
<evidence type="ECO:0000313" key="2">
    <source>
        <dbReference type="Proteomes" id="UP001187531"/>
    </source>
</evidence>